<dbReference type="AlphaFoldDB" id="A0A4Y4DVN5"/>
<organism evidence="1 2">
    <name type="scientific">Glutamicibacter uratoxydans</name>
    <name type="common">Arthrobacter uratoxydans</name>
    <dbReference type="NCBI Taxonomy" id="43667"/>
    <lineage>
        <taxon>Bacteria</taxon>
        <taxon>Bacillati</taxon>
        <taxon>Actinomycetota</taxon>
        <taxon>Actinomycetes</taxon>
        <taxon>Micrococcales</taxon>
        <taxon>Micrococcaceae</taxon>
        <taxon>Glutamicibacter</taxon>
    </lineage>
</organism>
<proteinExistence type="predicted"/>
<keyword evidence="2" id="KW-1185">Reference proteome</keyword>
<evidence type="ECO:0000313" key="2">
    <source>
        <dbReference type="Proteomes" id="UP000316612"/>
    </source>
</evidence>
<dbReference type="RefSeq" id="WP_141366548.1">
    <property type="nucleotide sequence ID" value="NZ_BAAAJL010000014.1"/>
</dbReference>
<gene>
    <name evidence="1" type="ORF">AUR04nite_29700</name>
</gene>
<reference evidence="1 2" key="1">
    <citation type="submission" date="2019-06" db="EMBL/GenBank/DDBJ databases">
        <title>Whole genome shotgun sequence of Glutamicibacter uratoxydans NBRC 15515.</title>
        <authorList>
            <person name="Hosoyama A."/>
            <person name="Uohara A."/>
            <person name="Ohji S."/>
            <person name="Ichikawa N."/>
        </authorList>
    </citation>
    <scope>NUCLEOTIDE SEQUENCE [LARGE SCALE GENOMIC DNA]</scope>
    <source>
        <strain evidence="1 2">NBRC 15515</strain>
    </source>
</reference>
<dbReference type="EMBL" id="BJNY01000020">
    <property type="protein sequence ID" value="GED07438.1"/>
    <property type="molecule type" value="Genomic_DNA"/>
</dbReference>
<sequence length="118" mass="12479">MHNATLSTSPLLAAANPLPRFANDWISAWLQFDQSSNLLHIGAGPREWLLEPVEPAKIASVLGSGEQLLGSGEQLLGSGEQLLGSGEQLLGEFNPGLKIALVPGAHQVAGTSFFRLRP</sequence>
<comment type="caution">
    <text evidence="1">The sequence shown here is derived from an EMBL/GenBank/DDBJ whole genome shotgun (WGS) entry which is preliminary data.</text>
</comment>
<dbReference type="Proteomes" id="UP000316612">
    <property type="component" value="Unassembled WGS sequence"/>
</dbReference>
<dbReference type="OrthoDB" id="4946057at2"/>
<name>A0A4Y4DVN5_GLUUR</name>
<evidence type="ECO:0000313" key="1">
    <source>
        <dbReference type="EMBL" id="GED07438.1"/>
    </source>
</evidence>
<protein>
    <submittedName>
        <fullName evidence="1">Uncharacterized protein</fullName>
    </submittedName>
</protein>
<accession>A0A4Y4DVN5</accession>